<dbReference type="Proteomes" id="UP000007319">
    <property type="component" value="Chromosome"/>
</dbReference>
<protein>
    <submittedName>
        <fullName evidence="1">Uncharacterized protein</fullName>
    </submittedName>
</protein>
<keyword evidence="2" id="KW-1185">Reference proteome</keyword>
<reference evidence="1 2" key="1">
    <citation type="journal article" date="2011" name="PLoS Genet.">
        <title>Azospirillum genomes reveal transition of bacteria from aquatic to terrestrial environments.</title>
        <authorList>
            <person name="Wisniewski-Dye F."/>
            <person name="Borziak K."/>
            <person name="Khalsa-Moyers G."/>
            <person name="Alexandre G."/>
            <person name="Sukharnikov L.O."/>
            <person name="Wuichet K."/>
            <person name="Hurst G.B."/>
            <person name="McDonald W.H."/>
            <person name="Robertson J.S."/>
            <person name="Barbe V."/>
            <person name="Calteau A."/>
            <person name="Rouy Z."/>
            <person name="Mangenot S."/>
            <person name="Prigent-Combaret C."/>
            <person name="Normand P."/>
            <person name="Boyer M."/>
            <person name="Siguier P."/>
            <person name="Dessaux Y."/>
            <person name="Elmerich C."/>
            <person name="Condemine G."/>
            <person name="Krishnen G."/>
            <person name="Kennedy I."/>
            <person name="Paterson A.H."/>
            <person name="Gonzalez V."/>
            <person name="Mavingui P."/>
            <person name="Zhulin I.B."/>
        </authorList>
    </citation>
    <scope>NUCLEOTIDE SEQUENCE [LARGE SCALE GENOMIC DNA]</scope>
    <source>
        <strain evidence="1 2">Sp245</strain>
    </source>
</reference>
<gene>
    <name evidence="1" type="ORF">AZOBR_100063</name>
</gene>
<evidence type="ECO:0000313" key="1">
    <source>
        <dbReference type="EMBL" id="CCC97677.1"/>
    </source>
</evidence>
<proteinExistence type="predicted"/>
<sequence length="80" mass="8713">MVCGPAWPCRGALFADDRNPPPRFCRIFAARASKSGINDERGAFILAYRVLHGARPWEGAPPVPTCKECHDPPPGGPWSL</sequence>
<organism evidence="1 2">
    <name type="scientific">Azospirillum baldaniorum</name>
    <dbReference type="NCBI Taxonomy" id="1064539"/>
    <lineage>
        <taxon>Bacteria</taxon>
        <taxon>Pseudomonadati</taxon>
        <taxon>Pseudomonadota</taxon>
        <taxon>Alphaproteobacteria</taxon>
        <taxon>Rhodospirillales</taxon>
        <taxon>Azospirillaceae</taxon>
        <taxon>Azospirillum</taxon>
    </lineage>
</organism>
<dbReference type="EMBL" id="HE577327">
    <property type="protein sequence ID" value="CCC97677.1"/>
    <property type="molecule type" value="Genomic_DNA"/>
</dbReference>
<dbReference type="AlphaFoldDB" id="A0A9P1JQ88"/>
<name>A0A9P1JQ88_9PROT</name>
<accession>A0A9P1JQ88</accession>
<dbReference type="KEGG" id="abs:AZOBR_100063"/>
<evidence type="ECO:0000313" key="2">
    <source>
        <dbReference type="Proteomes" id="UP000007319"/>
    </source>
</evidence>